<dbReference type="GO" id="GO:0005768">
    <property type="term" value="C:endosome"/>
    <property type="evidence" value="ECO:0007669"/>
    <property type="project" value="TreeGrafter"/>
</dbReference>
<dbReference type="PANTHER" id="PTHR12947:SF7">
    <property type="entry name" value="AMSH-LIKE PROTEASE"/>
    <property type="match status" value="1"/>
</dbReference>
<dbReference type="AlphaFoldDB" id="A0AAD3RLA5"/>
<dbReference type="EMBL" id="BRZM01002386">
    <property type="protein sequence ID" value="GLD74639.1"/>
    <property type="molecule type" value="Genomic_DNA"/>
</dbReference>
<name>A0AAD3RLA5_LATJO</name>
<dbReference type="PANTHER" id="PTHR12947">
    <property type="entry name" value="AMSH-LIKE PROTEASE"/>
    <property type="match status" value="1"/>
</dbReference>
<protein>
    <submittedName>
        <fullName evidence="1">AMSH-like protease isoform X1</fullName>
    </submittedName>
</protein>
<organism evidence="1 2">
    <name type="scientific">Lates japonicus</name>
    <name type="common">Japanese lates</name>
    <dbReference type="NCBI Taxonomy" id="270547"/>
    <lineage>
        <taxon>Eukaryota</taxon>
        <taxon>Metazoa</taxon>
        <taxon>Chordata</taxon>
        <taxon>Craniata</taxon>
        <taxon>Vertebrata</taxon>
        <taxon>Euteleostomi</taxon>
        <taxon>Actinopterygii</taxon>
        <taxon>Neopterygii</taxon>
        <taxon>Teleostei</taxon>
        <taxon>Neoteleostei</taxon>
        <taxon>Acanthomorphata</taxon>
        <taxon>Carangaria</taxon>
        <taxon>Carangaria incertae sedis</taxon>
        <taxon>Centropomidae</taxon>
        <taxon>Lates</taxon>
    </lineage>
</organism>
<dbReference type="Proteomes" id="UP001279410">
    <property type="component" value="Unassembled WGS sequence"/>
</dbReference>
<keyword evidence="1" id="KW-0645">Protease</keyword>
<comment type="caution">
    <text evidence="1">The sequence shown here is derived from an EMBL/GenBank/DDBJ whole genome shotgun (WGS) entry which is preliminary data.</text>
</comment>
<keyword evidence="2" id="KW-1185">Reference proteome</keyword>
<keyword evidence="1" id="KW-0378">Hydrolase</keyword>
<accession>A0AAD3RLA5</accession>
<proteinExistence type="predicted"/>
<dbReference type="GO" id="GO:0070536">
    <property type="term" value="P:protein K63-linked deubiquitination"/>
    <property type="evidence" value="ECO:0007669"/>
    <property type="project" value="TreeGrafter"/>
</dbReference>
<dbReference type="GO" id="GO:0006508">
    <property type="term" value="P:proteolysis"/>
    <property type="evidence" value="ECO:0007669"/>
    <property type="project" value="UniProtKB-KW"/>
</dbReference>
<sequence length="121" mass="13594">MTHVVIPKQSAGPDFIDMENVEELFSFQDQQNLLTLGWIHTADAAVEAIAIAWAPQTQRNAQCCHTHMLATCGLHFISTTNMSPLSQYWCVFRLTVPGCRRFLAADRKGFHPHPRSLLSSL</sequence>
<dbReference type="GO" id="GO:0061578">
    <property type="term" value="F:K63-linked deubiquitinase activity"/>
    <property type="evidence" value="ECO:0007669"/>
    <property type="project" value="TreeGrafter"/>
</dbReference>
<evidence type="ECO:0000313" key="1">
    <source>
        <dbReference type="EMBL" id="GLD74639.1"/>
    </source>
</evidence>
<dbReference type="GO" id="GO:0016020">
    <property type="term" value="C:membrane"/>
    <property type="evidence" value="ECO:0007669"/>
    <property type="project" value="TreeGrafter"/>
</dbReference>
<gene>
    <name evidence="1" type="ORF">AKAME5_002597100</name>
</gene>
<reference evidence="1" key="1">
    <citation type="submission" date="2022-08" db="EMBL/GenBank/DDBJ databases">
        <title>Genome sequencing of akame (Lates japonicus).</title>
        <authorList>
            <person name="Hashiguchi Y."/>
            <person name="Takahashi H."/>
        </authorList>
    </citation>
    <scope>NUCLEOTIDE SEQUENCE</scope>
    <source>
        <strain evidence="1">Kochi</strain>
    </source>
</reference>
<evidence type="ECO:0000313" key="2">
    <source>
        <dbReference type="Proteomes" id="UP001279410"/>
    </source>
</evidence>
<dbReference type="Gene3D" id="3.40.140.10">
    <property type="entry name" value="Cytidine Deaminase, domain 2"/>
    <property type="match status" value="1"/>
</dbReference>